<dbReference type="KEGG" id="lyd:D7I47_08845"/>
<keyword evidence="1" id="KW-1133">Transmembrane helix</keyword>
<feature type="transmembrane region" description="Helical" evidence="1">
    <location>
        <begin position="187"/>
        <end position="205"/>
    </location>
</feature>
<feature type="transmembrane region" description="Helical" evidence="1">
    <location>
        <begin position="15"/>
        <end position="36"/>
    </location>
</feature>
<name>A0A387B7N3_9MICO</name>
<feature type="transmembrane region" description="Helical" evidence="1">
    <location>
        <begin position="136"/>
        <end position="157"/>
    </location>
</feature>
<protein>
    <submittedName>
        <fullName evidence="2">DUF2142 domain-containing protein</fullName>
    </submittedName>
</protein>
<feature type="transmembrane region" description="Helical" evidence="1">
    <location>
        <begin position="328"/>
        <end position="346"/>
    </location>
</feature>
<dbReference type="AlphaFoldDB" id="A0A387B7N3"/>
<gene>
    <name evidence="2" type="ORF">D7I47_08845</name>
</gene>
<sequence>MPEFRSTAARSRVPAILRALIMPAALLIALGSWALASPPGASPDEDYHLTSIWCGLGERPGLCEEGDAPTERRVPLPLLESAGCFAFDSEKSASCTLSPMDELVNTNRGNFAGGYPPLFYGLFAVFASQSLDASVIAMRLVNAAIFVALTTALYLLLPRGRRAPLLWAAAISSIPLGIFLIPSLNPSSWSVLSAMTLWVAYAEYLRESRRGHRIAFASLAVLAAVMGSGARADSAVYAVLGVGAASILLFENSRRFWMSSLLGVGICVVAVSFFLSVGQSAIVAPDTSTGDASLITLIFGNLLLLPQLWSGVFGTWGLGWLDTTMPGVVWVTTLIIYGAGLFVGIGRPDLRKAITVIAAFAALVVVPMYILVHDGVMVGTAVQPRYVLPLIILLAGVALWRSRDDLGLSGAQMGIVVGGLSIANAVALHTNIRRYVTGDDVGGVDLDGQAEWWWKVGFGPTWVWVVGSIALATFLIMVARSSHAVVAPAPVER</sequence>
<keyword evidence="1" id="KW-0812">Transmembrane</keyword>
<accession>A0A387B7N3</accession>
<feature type="transmembrane region" description="Helical" evidence="1">
    <location>
        <begin position="452"/>
        <end position="478"/>
    </location>
</feature>
<keyword evidence="1" id="KW-0472">Membrane</keyword>
<dbReference type="Pfam" id="PF09913">
    <property type="entry name" value="DUF2142"/>
    <property type="match status" value="1"/>
</dbReference>
<organism evidence="2 3">
    <name type="scientific">Protaetiibacter intestinalis</name>
    <dbReference type="NCBI Taxonomy" id="2419774"/>
    <lineage>
        <taxon>Bacteria</taxon>
        <taxon>Bacillati</taxon>
        <taxon>Actinomycetota</taxon>
        <taxon>Actinomycetes</taxon>
        <taxon>Micrococcales</taxon>
        <taxon>Microbacteriaceae</taxon>
        <taxon>Protaetiibacter</taxon>
    </lineage>
</organism>
<dbReference type="Proteomes" id="UP000278886">
    <property type="component" value="Chromosome"/>
</dbReference>
<reference evidence="3" key="1">
    <citation type="submission" date="2018-09" db="EMBL/GenBank/DDBJ databases">
        <title>Genome sequencing of strain 2DFWR-13.</title>
        <authorList>
            <person name="Heo J."/>
            <person name="Kim S.-J."/>
            <person name="Kwon S.-W."/>
        </authorList>
    </citation>
    <scope>NUCLEOTIDE SEQUENCE [LARGE SCALE GENOMIC DNA]</scope>
    <source>
        <strain evidence="3">2DFWR-13</strain>
    </source>
</reference>
<keyword evidence="3" id="KW-1185">Reference proteome</keyword>
<proteinExistence type="predicted"/>
<feature type="transmembrane region" description="Helical" evidence="1">
    <location>
        <begin position="353"/>
        <end position="372"/>
    </location>
</feature>
<feature type="transmembrane region" description="Helical" evidence="1">
    <location>
        <begin position="217"/>
        <end position="250"/>
    </location>
</feature>
<feature type="transmembrane region" description="Helical" evidence="1">
    <location>
        <begin position="413"/>
        <end position="432"/>
    </location>
</feature>
<feature type="transmembrane region" description="Helical" evidence="1">
    <location>
        <begin position="256"/>
        <end position="277"/>
    </location>
</feature>
<evidence type="ECO:0000256" key="1">
    <source>
        <dbReference type="SAM" id="Phobius"/>
    </source>
</evidence>
<evidence type="ECO:0000313" key="2">
    <source>
        <dbReference type="EMBL" id="AYF98353.1"/>
    </source>
</evidence>
<dbReference type="RefSeq" id="WP_120762700.1">
    <property type="nucleotide sequence ID" value="NZ_CP032630.1"/>
</dbReference>
<dbReference type="OrthoDB" id="3266966at2"/>
<feature type="transmembrane region" description="Helical" evidence="1">
    <location>
        <begin position="164"/>
        <end position="181"/>
    </location>
</feature>
<dbReference type="InterPro" id="IPR018674">
    <property type="entry name" value="DUF2142_membrane"/>
</dbReference>
<feature type="transmembrane region" description="Helical" evidence="1">
    <location>
        <begin position="384"/>
        <end position="401"/>
    </location>
</feature>
<evidence type="ECO:0000313" key="3">
    <source>
        <dbReference type="Proteomes" id="UP000278886"/>
    </source>
</evidence>
<dbReference type="EMBL" id="CP032630">
    <property type="protein sequence ID" value="AYF98353.1"/>
    <property type="molecule type" value="Genomic_DNA"/>
</dbReference>